<protein>
    <submittedName>
        <fullName evidence="1">Uncharacterized protein</fullName>
    </submittedName>
</protein>
<dbReference type="AlphaFoldDB" id="A0A644Z2G8"/>
<proteinExistence type="predicted"/>
<evidence type="ECO:0000313" key="1">
    <source>
        <dbReference type="EMBL" id="MPM32354.1"/>
    </source>
</evidence>
<reference evidence="1" key="1">
    <citation type="submission" date="2019-08" db="EMBL/GenBank/DDBJ databases">
        <authorList>
            <person name="Kucharzyk K."/>
            <person name="Murdoch R.W."/>
            <person name="Higgins S."/>
            <person name="Loffler F."/>
        </authorList>
    </citation>
    <scope>NUCLEOTIDE SEQUENCE</scope>
</reference>
<gene>
    <name evidence="1" type="ORF">SDC9_78916</name>
</gene>
<organism evidence="1">
    <name type="scientific">bioreactor metagenome</name>
    <dbReference type="NCBI Taxonomy" id="1076179"/>
    <lineage>
        <taxon>unclassified sequences</taxon>
        <taxon>metagenomes</taxon>
        <taxon>ecological metagenomes</taxon>
    </lineage>
</organism>
<comment type="caution">
    <text evidence="1">The sequence shown here is derived from an EMBL/GenBank/DDBJ whole genome shotgun (WGS) entry which is preliminary data.</text>
</comment>
<name>A0A644Z2G8_9ZZZZ</name>
<accession>A0A644Z2G8</accession>
<sequence>MSDVLNLKGGAQLKRVCVLTRSGDIGPPSGVYGATFLQ</sequence>
<dbReference type="EMBL" id="VSSQ01006336">
    <property type="protein sequence ID" value="MPM32354.1"/>
    <property type="molecule type" value="Genomic_DNA"/>
</dbReference>